<dbReference type="EC" id="2.4.2.-" evidence="2"/>
<feature type="domain" description="Nucleotide-diphospho-sugar transferase" evidence="4">
    <location>
        <begin position="152"/>
        <end position="350"/>
    </location>
</feature>
<keyword evidence="2" id="KW-0328">Glycosyltransferase</keyword>
<dbReference type="PANTHER" id="PTHR46038:SF38">
    <property type="entry name" value="GLYCOSYLTRANSFERASE-RELATED"/>
    <property type="match status" value="1"/>
</dbReference>
<dbReference type="Proteomes" id="UP000237347">
    <property type="component" value="Unassembled WGS sequence"/>
</dbReference>
<feature type="transmembrane region" description="Helical" evidence="2">
    <location>
        <begin position="54"/>
        <end position="75"/>
    </location>
</feature>
<keyword evidence="2" id="KW-1133">Transmembrane helix</keyword>
<evidence type="ECO:0000256" key="1">
    <source>
        <dbReference type="ARBA" id="ARBA00007033"/>
    </source>
</evidence>
<evidence type="ECO:0000259" key="4">
    <source>
        <dbReference type="Pfam" id="PF03407"/>
    </source>
</evidence>
<name>A0AAW0LSV5_QUESU</name>
<dbReference type="EMBL" id="PKMF04000052">
    <property type="protein sequence ID" value="KAK7854748.1"/>
    <property type="molecule type" value="Genomic_DNA"/>
</dbReference>
<dbReference type="InterPro" id="IPR029044">
    <property type="entry name" value="Nucleotide-diphossugar_trans"/>
</dbReference>
<accession>A0AAW0LSV5</accession>
<evidence type="ECO:0000256" key="3">
    <source>
        <dbReference type="SAM" id="MobiDB-lite"/>
    </source>
</evidence>
<keyword evidence="6" id="KW-1185">Reference proteome</keyword>
<gene>
    <name evidence="5" type="ORF">CFP56_031085</name>
</gene>
<proteinExistence type="inferred from homology"/>
<reference evidence="5 6" key="1">
    <citation type="journal article" date="2018" name="Sci. Data">
        <title>The draft genome sequence of cork oak.</title>
        <authorList>
            <person name="Ramos A.M."/>
            <person name="Usie A."/>
            <person name="Barbosa P."/>
            <person name="Barros P.M."/>
            <person name="Capote T."/>
            <person name="Chaves I."/>
            <person name="Simoes F."/>
            <person name="Abreu I."/>
            <person name="Carrasquinho I."/>
            <person name="Faro C."/>
            <person name="Guimaraes J.B."/>
            <person name="Mendonca D."/>
            <person name="Nobrega F."/>
            <person name="Rodrigues L."/>
            <person name="Saibo N.J.M."/>
            <person name="Varela M.C."/>
            <person name="Egas C."/>
            <person name="Matos J."/>
            <person name="Miguel C.M."/>
            <person name="Oliveira M.M."/>
            <person name="Ricardo C.P."/>
            <person name="Goncalves S."/>
        </authorList>
    </citation>
    <scope>NUCLEOTIDE SEQUENCE [LARGE SCALE GENOMIC DNA]</scope>
    <source>
        <strain evidence="6">cv. HL8</strain>
    </source>
</reference>
<dbReference type="GO" id="GO:0016757">
    <property type="term" value="F:glycosyltransferase activity"/>
    <property type="evidence" value="ECO:0007669"/>
    <property type="project" value="UniProtKB-KW"/>
</dbReference>
<dbReference type="GO" id="GO:0071555">
    <property type="term" value="P:cell wall organization"/>
    <property type="evidence" value="ECO:0007669"/>
    <property type="project" value="UniProtKB-KW"/>
</dbReference>
<sequence>MLIPHRLMRCQRRLSFSSSSSSSSSTPSFRTSSSSSHRNNTATTMMVPERGSLILRRFLLLVAVSLCCLVLFKTLSPDYSLLRFSTASLSSFPFDDSSLVSDEARLEKVLKDAAMKDKTVILTTLNDAWAAPNSVIDLFLESFRIGDHTRRLLNHLVIVALDQKAFARCLVIHTHCFSLVSEGVDFHQEAYFMTPDYLKMMWRRIDFLRSVLEMGYNFVFTDADIMWFRDPFPRFYSDADFQIACDYFVGDSDDVQNRPNGGFNYVKSNNRSIEFYKFWYSSHETYPGYHDQDVLNRIKFHPFIMEIGLKMKFLDTAYFGGLCEPSKDLNQVCTMHANCCYGLNSKLNDLRIMLQDWKQFLSLPPSLKRLSILSWRVPQNCSLDSLKHYDSLAPAPAPEEDAQGLQE</sequence>
<dbReference type="SUPFAM" id="SSF53448">
    <property type="entry name" value="Nucleotide-diphospho-sugar transferases"/>
    <property type="match status" value="1"/>
</dbReference>
<comment type="similarity">
    <text evidence="1 2">Belongs to the glycosyltransferase 77 family.</text>
</comment>
<keyword evidence="2" id="KW-0333">Golgi apparatus</keyword>
<feature type="region of interest" description="Disordered" evidence="3">
    <location>
        <begin position="14"/>
        <end position="42"/>
    </location>
</feature>
<evidence type="ECO:0000313" key="6">
    <source>
        <dbReference type="Proteomes" id="UP000237347"/>
    </source>
</evidence>
<dbReference type="AlphaFoldDB" id="A0AAW0LSV5"/>
<keyword evidence="2" id="KW-0735">Signal-anchor</keyword>
<dbReference type="GO" id="GO:0000139">
    <property type="term" value="C:Golgi membrane"/>
    <property type="evidence" value="ECO:0007669"/>
    <property type="project" value="UniProtKB-SubCell"/>
</dbReference>
<evidence type="ECO:0000256" key="2">
    <source>
        <dbReference type="RuleBase" id="RU363055"/>
    </source>
</evidence>
<dbReference type="InterPro" id="IPR044821">
    <property type="entry name" value="At1g28695/At4g15970-like"/>
</dbReference>
<keyword evidence="2" id="KW-0812">Transmembrane</keyword>
<evidence type="ECO:0000313" key="5">
    <source>
        <dbReference type="EMBL" id="KAK7854748.1"/>
    </source>
</evidence>
<dbReference type="PANTHER" id="PTHR46038">
    <property type="entry name" value="EXPRESSED PROTEIN-RELATED"/>
    <property type="match status" value="1"/>
</dbReference>
<keyword evidence="2" id="KW-0472">Membrane</keyword>
<dbReference type="Pfam" id="PF03407">
    <property type="entry name" value="Nucleotid_trans"/>
    <property type="match status" value="1"/>
</dbReference>
<dbReference type="InterPro" id="IPR005069">
    <property type="entry name" value="Nucl-diP-sugar_transferase"/>
</dbReference>
<comment type="caution">
    <text evidence="5">The sequence shown here is derived from an EMBL/GenBank/DDBJ whole genome shotgun (WGS) entry which is preliminary data.</text>
</comment>
<organism evidence="5 6">
    <name type="scientific">Quercus suber</name>
    <name type="common">Cork oak</name>
    <dbReference type="NCBI Taxonomy" id="58331"/>
    <lineage>
        <taxon>Eukaryota</taxon>
        <taxon>Viridiplantae</taxon>
        <taxon>Streptophyta</taxon>
        <taxon>Embryophyta</taxon>
        <taxon>Tracheophyta</taxon>
        <taxon>Spermatophyta</taxon>
        <taxon>Magnoliopsida</taxon>
        <taxon>eudicotyledons</taxon>
        <taxon>Gunneridae</taxon>
        <taxon>Pentapetalae</taxon>
        <taxon>rosids</taxon>
        <taxon>fabids</taxon>
        <taxon>Fagales</taxon>
        <taxon>Fagaceae</taxon>
        <taxon>Quercus</taxon>
    </lineage>
</organism>
<comment type="subcellular location">
    <subcellularLocation>
        <location evidence="2">Golgi apparatus membrane</location>
        <topology evidence="2">Single-pass type II membrane protein</topology>
    </subcellularLocation>
</comment>
<protein>
    <recommendedName>
        <fullName evidence="2">Glycosyltransferase</fullName>
        <ecNumber evidence="2">2.4.2.-</ecNumber>
    </recommendedName>
</protein>
<keyword evidence="2" id="KW-0808">Transferase</keyword>
<keyword evidence="2" id="KW-0961">Cell wall biogenesis/degradation</keyword>
<feature type="compositionally biased region" description="Low complexity" evidence="3">
    <location>
        <begin position="15"/>
        <end position="36"/>
    </location>
</feature>